<gene>
    <name evidence="2" type="ORF">SAMN02746065_1612</name>
</gene>
<sequence length="123" mass="14126">METIYLSDLELPAYFVQLCQEYSVMTLLQALELIQRLLEKPELLPEDVTLEMINSLLTELNSHLSQEALDLLQEPVPSYPLDGLILEQPPEQEMNGEQSLKEFLERNVEPTADPQKDNPEDQT</sequence>
<organism evidence="2 3">
    <name type="scientific">Desulfocicer vacuolatum DSM 3385</name>
    <dbReference type="NCBI Taxonomy" id="1121400"/>
    <lineage>
        <taxon>Bacteria</taxon>
        <taxon>Pseudomonadati</taxon>
        <taxon>Thermodesulfobacteriota</taxon>
        <taxon>Desulfobacteria</taxon>
        <taxon>Desulfobacterales</taxon>
        <taxon>Desulfobacteraceae</taxon>
        <taxon>Desulfocicer</taxon>
    </lineage>
</organism>
<feature type="region of interest" description="Disordered" evidence="1">
    <location>
        <begin position="82"/>
        <end position="123"/>
    </location>
</feature>
<evidence type="ECO:0000313" key="2">
    <source>
        <dbReference type="EMBL" id="SMD14954.1"/>
    </source>
</evidence>
<proteinExistence type="predicted"/>
<reference evidence="2 3" key="1">
    <citation type="submission" date="2017-04" db="EMBL/GenBank/DDBJ databases">
        <authorList>
            <person name="Afonso C.L."/>
            <person name="Miller P.J."/>
            <person name="Scott M.A."/>
            <person name="Spackman E."/>
            <person name="Goraichik I."/>
            <person name="Dimitrov K.M."/>
            <person name="Suarez D.L."/>
            <person name="Swayne D.E."/>
        </authorList>
    </citation>
    <scope>NUCLEOTIDE SEQUENCE [LARGE SCALE GENOMIC DNA]</scope>
    <source>
        <strain evidence="2 3">DSM 3385</strain>
    </source>
</reference>
<dbReference type="AlphaFoldDB" id="A0A1W2EZ74"/>
<evidence type="ECO:0000256" key="1">
    <source>
        <dbReference type="SAM" id="MobiDB-lite"/>
    </source>
</evidence>
<protein>
    <submittedName>
        <fullName evidence="2">Uncharacterized protein</fullName>
    </submittedName>
</protein>
<feature type="compositionally biased region" description="Basic and acidic residues" evidence="1">
    <location>
        <begin position="99"/>
        <end position="123"/>
    </location>
</feature>
<keyword evidence="3" id="KW-1185">Reference proteome</keyword>
<evidence type="ECO:0000313" key="3">
    <source>
        <dbReference type="Proteomes" id="UP000192418"/>
    </source>
</evidence>
<accession>A0A1W2EZ74</accession>
<dbReference type="Proteomes" id="UP000192418">
    <property type="component" value="Unassembled WGS sequence"/>
</dbReference>
<name>A0A1W2EZ74_9BACT</name>
<dbReference type="EMBL" id="FWXY01000061">
    <property type="protein sequence ID" value="SMD14954.1"/>
    <property type="molecule type" value="Genomic_DNA"/>
</dbReference>
<dbReference type="STRING" id="1121400.SAMN02746065_1612"/>
<dbReference type="RefSeq" id="WP_084072094.1">
    <property type="nucleotide sequence ID" value="NZ_FWXY01000061.1"/>
</dbReference>